<evidence type="ECO:0000313" key="9">
    <source>
        <dbReference type="Proteomes" id="UP001310386"/>
    </source>
</evidence>
<evidence type="ECO:0000256" key="4">
    <source>
        <dbReference type="ARBA" id="ARBA00022490"/>
    </source>
</evidence>
<evidence type="ECO:0000256" key="1">
    <source>
        <dbReference type="ARBA" id="ARBA00004496"/>
    </source>
</evidence>
<feature type="domain" description="RecX third three-helical" evidence="7">
    <location>
        <begin position="155"/>
        <end position="201"/>
    </location>
</feature>
<keyword evidence="9" id="KW-1185">Reference proteome</keyword>
<organism evidence="8 9">
    <name type="scientific">Ferviditalea candida</name>
    <dbReference type="NCBI Taxonomy" id="3108399"/>
    <lineage>
        <taxon>Bacteria</taxon>
        <taxon>Bacillati</taxon>
        <taxon>Bacillota</taxon>
        <taxon>Bacilli</taxon>
        <taxon>Bacillales</taxon>
        <taxon>Paenibacillaceae</taxon>
        <taxon>Ferviditalea</taxon>
    </lineage>
</organism>
<dbReference type="InterPro" id="IPR053924">
    <property type="entry name" value="RecX_HTH_2nd"/>
</dbReference>
<gene>
    <name evidence="5" type="primary">recX</name>
    <name evidence="8" type="ORF">VF724_13305</name>
</gene>
<evidence type="ECO:0000259" key="6">
    <source>
        <dbReference type="Pfam" id="PF02631"/>
    </source>
</evidence>
<evidence type="ECO:0000256" key="2">
    <source>
        <dbReference type="ARBA" id="ARBA00009695"/>
    </source>
</evidence>
<dbReference type="RefSeq" id="WP_371754763.1">
    <property type="nucleotide sequence ID" value="NZ_JAYJLD010000020.1"/>
</dbReference>
<dbReference type="PANTHER" id="PTHR33602">
    <property type="entry name" value="REGULATORY PROTEIN RECX FAMILY PROTEIN"/>
    <property type="match status" value="1"/>
</dbReference>
<dbReference type="Pfam" id="PF02631">
    <property type="entry name" value="RecX_HTH2"/>
    <property type="match status" value="1"/>
</dbReference>
<feature type="domain" description="RecX second three-helical" evidence="6">
    <location>
        <begin position="108"/>
        <end position="149"/>
    </location>
</feature>
<protein>
    <recommendedName>
        <fullName evidence="3 5">Regulatory protein RecX</fullName>
    </recommendedName>
</protein>
<sequence>MSMITMIKRRSTGDHLYDIYIDGRLELSVHEDIIVKHQLSKGGRLSLDQIASIRMEDQVQRVYQTALKRIARKPHSEMDLRIFLAGKGHPVEQIDQVMQILRERNYVNDEQFALMWAQQRIESDRKGRLWIKQELRRKGISDRIVRQALERMDEEEEYRSALELGMKRWGLLKGEDRKKWTKLMAYLLRRGYTSETVFRAVEEIRRTAHADLEDLNDLQALDDPYEPWEDA</sequence>
<name>A0ABU5ZJF1_9BACL</name>
<dbReference type="InterPro" id="IPR053925">
    <property type="entry name" value="RecX_HTH_3rd"/>
</dbReference>
<dbReference type="Pfam" id="PF21981">
    <property type="entry name" value="RecX_HTH3"/>
    <property type="match status" value="1"/>
</dbReference>
<dbReference type="HAMAP" id="MF_01114">
    <property type="entry name" value="RecX"/>
    <property type="match status" value="1"/>
</dbReference>
<comment type="caution">
    <text evidence="8">The sequence shown here is derived from an EMBL/GenBank/DDBJ whole genome shotgun (WGS) entry which is preliminary data.</text>
</comment>
<dbReference type="Proteomes" id="UP001310386">
    <property type="component" value="Unassembled WGS sequence"/>
</dbReference>
<dbReference type="Gene3D" id="1.10.10.10">
    <property type="entry name" value="Winged helix-like DNA-binding domain superfamily/Winged helix DNA-binding domain"/>
    <property type="match status" value="3"/>
</dbReference>
<evidence type="ECO:0000256" key="3">
    <source>
        <dbReference type="ARBA" id="ARBA00018111"/>
    </source>
</evidence>
<reference evidence="8" key="1">
    <citation type="submission" date="2023-12" db="EMBL/GenBank/DDBJ databases">
        <title>Fervidustalea candida gen. nov., sp. nov., a novel member of the family Paenibacillaceae isolated from a geothermal area.</title>
        <authorList>
            <person name="Li W.-J."/>
            <person name="Jiao J.-Y."/>
            <person name="Chen Y."/>
        </authorList>
    </citation>
    <scope>NUCLEOTIDE SEQUENCE</scope>
    <source>
        <strain evidence="8">SYSU GA230002</strain>
    </source>
</reference>
<comment type="subcellular location">
    <subcellularLocation>
        <location evidence="1 5">Cytoplasm</location>
    </subcellularLocation>
</comment>
<dbReference type="InterPro" id="IPR003783">
    <property type="entry name" value="Regulatory_RecX"/>
</dbReference>
<dbReference type="EMBL" id="JAYJLD010000020">
    <property type="protein sequence ID" value="MEB3102642.1"/>
    <property type="molecule type" value="Genomic_DNA"/>
</dbReference>
<evidence type="ECO:0000313" key="8">
    <source>
        <dbReference type="EMBL" id="MEB3102642.1"/>
    </source>
</evidence>
<evidence type="ECO:0000259" key="7">
    <source>
        <dbReference type="Pfam" id="PF21981"/>
    </source>
</evidence>
<proteinExistence type="inferred from homology"/>
<comment type="function">
    <text evidence="5">Modulates RecA activity.</text>
</comment>
<dbReference type="InterPro" id="IPR036388">
    <property type="entry name" value="WH-like_DNA-bd_sf"/>
</dbReference>
<evidence type="ECO:0000256" key="5">
    <source>
        <dbReference type="HAMAP-Rule" id="MF_01114"/>
    </source>
</evidence>
<keyword evidence="4 5" id="KW-0963">Cytoplasm</keyword>
<dbReference type="PANTHER" id="PTHR33602:SF1">
    <property type="entry name" value="REGULATORY PROTEIN RECX FAMILY PROTEIN"/>
    <property type="match status" value="1"/>
</dbReference>
<comment type="similarity">
    <text evidence="2 5">Belongs to the RecX family.</text>
</comment>
<accession>A0ABU5ZJF1</accession>